<keyword evidence="6" id="KW-1185">Reference proteome</keyword>
<comment type="cofactor">
    <cofactor evidence="1">
        <name>pyridoxal 5'-phosphate</name>
        <dbReference type="ChEBI" id="CHEBI:597326"/>
    </cofactor>
</comment>
<dbReference type="eggNOG" id="ENOG502RXQ8">
    <property type="taxonomic scope" value="Eukaryota"/>
</dbReference>
<proteinExistence type="inferred from homology"/>
<dbReference type="OMA" id="NKARKFM"/>
<dbReference type="GeneID" id="16992466"/>
<organism evidence="5 6">
    <name type="scientific">Cyanidioschyzon merolae (strain NIES-3377 / 10D)</name>
    <name type="common">Unicellular red alga</name>
    <dbReference type="NCBI Taxonomy" id="280699"/>
    <lineage>
        <taxon>Eukaryota</taxon>
        <taxon>Rhodophyta</taxon>
        <taxon>Bangiophyceae</taxon>
        <taxon>Cyanidiales</taxon>
        <taxon>Cyanidiaceae</taxon>
        <taxon>Cyanidioschyzon</taxon>
    </lineage>
</organism>
<evidence type="ECO:0000313" key="6">
    <source>
        <dbReference type="Proteomes" id="UP000007014"/>
    </source>
</evidence>
<reference evidence="5 6" key="1">
    <citation type="journal article" date="2004" name="Nature">
        <title>Genome sequence of the ultrasmall unicellular red alga Cyanidioschyzon merolae 10D.</title>
        <authorList>
            <person name="Matsuzaki M."/>
            <person name="Misumi O."/>
            <person name="Shin-i T."/>
            <person name="Maruyama S."/>
            <person name="Takahara M."/>
            <person name="Miyagishima S."/>
            <person name="Mori T."/>
            <person name="Nishida K."/>
            <person name="Yagisawa F."/>
            <person name="Nishida K."/>
            <person name="Yoshida Y."/>
            <person name="Nishimura Y."/>
            <person name="Nakao S."/>
            <person name="Kobayashi T."/>
            <person name="Momoyama Y."/>
            <person name="Higashiyama T."/>
            <person name="Minoda A."/>
            <person name="Sano M."/>
            <person name="Nomoto H."/>
            <person name="Oishi K."/>
            <person name="Hayashi H."/>
            <person name="Ohta F."/>
            <person name="Nishizaka S."/>
            <person name="Haga S."/>
            <person name="Miura S."/>
            <person name="Morishita T."/>
            <person name="Kabeya Y."/>
            <person name="Terasawa K."/>
            <person name="Suzuki Y."/>
            <person name="Ishii Y."/>
            <person name="Asakawa S."/>
            <person name="Takano H."/>
            <person name="Ohta N."/>
            <person name="Kuroiwa H."/>
            <person name="Tanaka K."/>
            <person name="Shimizu N."/>
            <person name="Sugano S."/>
            <person name="Sato N."/>
            <person name="Nozaki H."/>
            <person name="Ogasawara N."/>
            <person name="Kohara Y."/>
            <person name="Kuroiwa T."/>
        </authorList>
    </citation>
    <scope>NUCLEOTIDE SEQUENCE [LARGE SCALE GENOMIC DNA]</scope>
    <source>
        <strain evidence="5 6">10D</strain>
    </source>
</reference>
<dbReference type="Gramene" id="CMC077CT">
    <property type="protein sequence ID" value="CMC077CT"/>
    <property type="gene ID" value="CMC077C"/>
</dbReference>
<reference evidence="5 6" key="2">
    <citation type="journal article" date="2007" name="BMC Biol.">
        <title>A 100%-complete sequence reveals unusually simple genomic features in the hot-spring red alga Cyanidioschyzon merolae.</title>
        <authorList>
            <person name="Nozaki H."/>
            <person name="Takano H."/>
            <person name="Misumi O."/>
            <person name="Terasawa K."/>
            <person name="Matsuzaki M."/>
            <person name="Maruyama S."/>
            <person name="Nishida K."/>
            <person name="Yagisawa F."/>
            <person name="Yoshida Y."/>
            <person name="Fujiwara T."/>
            <person name="Takio S."/>
            <person name="Tamura K."/>
            <person name="Chung S.J."/>
            <person name="Nakamura S."/>
            <person name="Kuroiwa H."/>
            <person name="Tanaka K."/>
            <person name="Sato N."/>
            <person name="Kuroiwa T."/>
        </authorList>
    </citation>
    <scope>NUCLEOTIDE SEQUENCE [LARGE SCALE GENOMIC DNA]</scope>
    <source>
        <strain evidence="5 6">10D</strain>
    </source>
</reference>
<name>M1V3Y2_CYAM1</name>
<dbReference type="KEGG" id="cme:CYME_CMC077C"/>
<gene>
    <name evidence="5" type="ORF">CYME_CMC077C</name>
</gene>
<dbReference type="PANTHER" id="PTHR43780:SF2">
    <property type="entry name" value="1-AMINOCYCLOPROPANE-1-CARBOXYLATE DEAMINASE-RELATED"/>
    <property type="match status" value="1"/>
</dbReference>
<dbReference type="InterPro" id="IPR027278">
    <property type="entry name" value="ACCD_DCysDesulf"/>
</dbReference>
<protein>
    <submittedName>
        <fullName evidence="5">Probable 1-aminocyclopropane-1-carboxylate deaminase</fullName>
    </submittedName>
</protein>
<accession>M1V3Y2</accession>
<dbReference type="GO" id="GO:0019148">
    <property type="term" value="F:D-cysteine desulfhydrase activity"/>
    <property type="evidence" value="ECO:0007669"/>
    <property type="project" value="TreeGrafter"/>
</dbReference>
<evidence type="ECO:0000256" key="1">
    <source>
        <dbReference type="ARBA" id="ARBA00001933"/>
    </source>
</evidence>
<dbReference type="AlphaFoldDB" id="M1V3Y2"/>
<dbReference type="Gene3D" id="3.40.50.1100">
    <property type="match status" value="2"/>
</dbReference>
<dbReference type="SUPFAM" id="SSF53686">
    <property type="entry name" value="Tryptophan synthase beta subunit-like PLP-dependent enzymes"/>
    <property type="match status" value="1"/>
</dbReference>
<dbReference type="OrthoDB" id="65643at2759"/>
<dbReference type="STRING" id="280699.M1V3Y2"/>
<feature type="region of interest" description="Disordered" evidence="4">
    <location>
        <begin position="1"/>
        <end position="21"/>
    </location>
</feature>
<evidence type="ECO:0000313" key="5">
    <source>
        <dbReference type="EMBL" id="BAM79015.1"/>
    </source>
</evidence>
<dbReference type="EMBL" id="AP006485">
    <property type="protein sequence ID" value="BAM79015.1"/>
    <property type="molecule type" value="Genomic_DNA"/>
</dbReference>
<dbReference type="Proteomes" id="UP000007014">
    <property type="component" value="Chromosome 3"/>
</dbReference>
<dbReference type="RefSeq" id="XP_005535301.1">
    <property type="nucleotide sequence ID" value="XM_005535244.1"/>
</dbReference>
<dbReference type="PANTHER" id="PTHR43780">
    <property type="entry name" value="1-AMINOCYCLOPROPANE-1-CARBOXYLATE DEAMINASE-RELATED"/>
    <property type="match status" value="1"/>
</dbReference>
<evidence type="ECO:0000256" key="2">
    <source>
        <dbReference type="ARBA" id="ARBA00008639"/>
    </source>
</evidence>
<dbReference type="HOGENOM" id="CLU_061664_0_0_1"/>
<evidence type="ECO:0000256" key="4">
    <source>
        <dbReference type="SAM" id="MobiDB-lite"/>
    </source>
</evidence>
<dbReference type="InterPro" id="IPR036052">
    <property type="entry name" value="TrpB-like_PALP_sf"/>
</dbReference>
<keyword evidence="3" id="KW-0663">Pyridoxal phosphate</keyword>
<sequence>MRSPRTSDSTRLRRAHRKVAAQQPASRAATFIETVLLPPWLFTCAGATPVPLKVFRDDINCLGGDGPLGAVCGNKARKLAAFAEAASNTSMKVERLVSHGGAQSNAMLALAGFSSALGVRFQYVTRPLPRWLRERPCGNLKRALSLGMELWECRTFTEYQSTVSELEQEYQRQSEQIGYPQKLFVPQGVACPEAAVGLRRLAESIAAEDLRDIRMVCVPAGTGTTAWYLQQYLPANVQVLAVACVGDSQYLKAQFRRLEARTHAASRGTAVSLRRSVQVLPNESGGFGTLKSELYRLWRALPSYFDLIYAPPTLLALSAYFADAPERLRDVLYVATGGSEGNATQLRRYQRKFGQQLESICLDASSMMPVRGTARRSLIR</sequence>
<comment type="similarity">
    <text evidence="2">Belongs to the ACC deaminase/D-cysteine desulfhydrase family.</text>
</comment>
<evidence type="ECO:0000256" key="3">
    <source>
        <dbReference type="ARBA" id="ARBA00022898"/>
    </source>
</evidence>